<protein>
    <submittedName>
        <fullName evidence="2">Uncharacterized protein</fullName>
    </submittedName>
</protein>
<evidence type="ECO:0000313" key="2">
    <source>
        <dbReference type="EMBL" id="KAK3248440.1"/>
    </source>
</evidence>
<accession>A0AAE0F2X3</accession>
<reference evidence="2 3" key="1">
    <citation type="journal article" date="2015" name="Genome Biol. Evol.">
        <title>Comparative Genomics of a Bacterivorous Green Alga Reveals Evolutionary Causalities and Consequences of Phago-Mixotrophic Mode of Nutrition.</title>
        <authorList>
            <person name="Burns J.A."/>
            <person name="Paasch A."/>
            <person name="Narechania A."/>
            <person name="Kim E."/>
        </authorList>
    </citation>
    <scope>NUCLEOTIDE SEQUENCE [LARGE SCALE GENOMIC DNA]</scope>
    <source>
        <strain evidence="2">PLY_AMNH</strain>
    </source>
</reference>
<evidence type="ECO:0000313" key="3">
    <source>
        <dbReference type="Proteomes" id="UP001190700"/>
    </source>
</evidence>
<dbReference type="Proteomes" id="UP001190700">
    <property type="component" value="Unassembled WGS sequence"/>
</dbReference>
<evidence type="ECO:0000313" key="1">
    <source>
        <dbReference type="EMBL" id="KAK3248439.1"/>
    </source>
</evidence>
<sequence>MSRPVDFLKFWFGNEYLTTPDVLDSMDYVQKSATDWIVNEGAPNDESICKNFLEIFEVLSQNELAGEWKSATGLVSIAVVGVYIACRKYHTPVPKAKQIEYRDFGREAAVSILRSGSYKSLPLALQFFICQVLVYDERPEIVEEAMVMVNDIVQGDKAKDRLFEVYLITPAKDKCAVKIQASYRGFQGRKKVAKKKAT</sequence>
<name>A0AAE0F2X3_9CHLO</name>
<keyword evidence="3" id="KW-1185">Reference proteome</keyword>
<dbReference type="AlphaFoldDB" id="A0AAE0F2X3"/>
<reference evidence="2" key="2">
    <citation type="submission" date="2023-06" db="EMBL/GenBank/DDBJ databases">
        <title>Long-read-based genome assembly of the green algal bacterivore Cymbomonas tetramitiformis.</title>
        <authorList>
            <person name="Gyaltshen Y."/>
            <person name="Rozenberg A."/>
            <person name="Paasch A."/>
            <person name="Burns J.A."/>
            <person name="Warring S."/>
            <person name="Larson R."/>
            <person name="Maurer-Alcala X."/>
            <person name="Dacks J."/>
            <person name="Kim E."/>
        </authorList>
    </citation>
    <scope>NUCLEOTIDE SEQUENCE</scope>
    <source>
        <strain evidence="2">PLY_AMNH</strain>
    </source>
</reference>
<organism evidence="2 3">
    <name type="scientific">Cymbomonas tetramitiformis</name>
    <dbReference type="NCBI Taxonomy" id="36881"/>
    <lineage>
        <taxon>Eukaryota</taxon>
        <taxon>Viridiplantae</taxon>
        <taxon>Chlorophyta</taxon>
        <taxon>Pyramimonadophyceae</taxon>
        <taxon>Pyramimonadales</taxon>
        <taxon>Pyramimonadaceae</taxon>
        <taxon>Cymbomonas</taxon>
    </lineage>
</organism>
<gene>
    <name evidence="2" type="ORF">CYMTET_42096</name>
    <name evidence="1" type="ORF">CYMTET_42097</name>
</gene>
<dbReference type="EMBL" id="LGRX02028085">
    <property type="protein sequence ID" value="KAK3248440.1"/>
    <property type="molecule type" value="Genomic_DNA"/>
</dbReference>
<comment type="caution">
    <text evidence="2">The sequence shown here is derived from an EMBL/GenBank/DDBJ whole genome shotgun (WGS) entry which is preliminary data.</text>
</comment>
<dbReference type="EMBL" id="LGRX02028086">
    <property type="protein sequence ID" value="KAK3248439.1"/>
    <property type="molecule type" value="Genomic_DNA"/>
</dbReference>
<dbReference type="CDD" id="cd23767">
    <property type="entry name" value="IQCD"/>
    <property type="match status" value="1"/>
</dbReference>
<proteinExistence type="predicted"/>
<dbReference type="PROSITE" id="PS50096">
    <property type="entry name" value="IQ"/>
    <property type="match status" value="1"/>
</dbReference>